<dbReference type="PROSITE" id="PS50059">
    <property type="entry name" value="FKBP_PPIASE"/>
    <property type="match status" value="1"/>
</dbReference>
<dbReference type="PROSITE" id="PS51318">
    <property type="entry name" value="TAT"/>
    <property type="match status" value="1"/>
</dbReference>
<accession>A0A918NY82</accession>
<dbReference type="EC" id="5.2.1.8" evidence="7"/>
<keyword evidence="8" id="KW-0732">Signal</keyword>
<dbReference type="FunFam" id="3.10.50.40:FF:000006">
    <property type="entry name" value="Peptidyl-prolyl cis-trans isomerase"/>
    <property type="match status" value="1"/>
</dbReference>
<evidence type="ECO:0000256" key="6">
    <source>
        <dbReference type="PROSITE-ProRule" id="PRU00277"/>
    </source>
</evidence>
<feature type="chain" id="PRO_5036736058" description="Peptidyl-prolyl cis-trans isomerase" evidence="8">
    <location>
        <begin position="25"/>
        <end position="147"/>
    </location>
</feature>
<feature type="signal peptide" evidence="8">
    <location>
        <begin position="1"/>
        <end position="24"/>
    </location>
</feature>
<evidence type="ECO:0000256" key="7">
    <source>
        <dbReference type="RuleBase" id="RU003915"/>
    </source>
</evidence>
<dbReference type="AlphaFoldDB" id="A0A918NY82"/>
<comment type="catalytic activity">
    <reaction evidence="1 6 7">
        <text>[protein]-peptidylproline (omega=180) = [protein]-peptidylproline (omega=0)</text>
        <dbReference type="Rhea" id="RHEA:16237"/>
        <dbReference type="Rhea" id="RHEA-COMP:10747"/>
        <dbReference type="Rhea" id="RHEA-COMP:10748"/>
        <dbReference type="ChEBI" id="CHEBI:83833"/>
        <dbReference type="ChEBI" id="CHEBI:83834"/>
        <dbReference type="EC" id="5.2.1.8"/>
    </reaction>
</comment>
<proteinExistence type="inferred from homology"/>
<keyword evidence="4 6" id="KW-0413">Isomerase</keyword>
<evidence type="ECO:0000256" key="3">
    <source>
        <dbReference type="ARBA" id="ARBA00023110"/>
    </source>
</evidence>
<dbReference type="Gene3D" id="3.10.50.40">
    <property type="match status" value="1"/>
</dbReference>
<organism evidence="10 11">
    <name type="scientific">Paludibacterium paludis</name>
    <dbReference type="NCBI Taxonomy" id="1225769"/>
    <lineage>
        <taxon>Bacteria</taxon>
        <taxon>Pseudomonadati</taxon>
        <taxon>Pseudomonadota</taxon>
        <taxon>Betaproteobacteria</taxon>
        <taxon>Neisseriales</taxon>
        <taxon>Chromobacteriaceae</taxon>
        <taxon>Paludibacterium</taxon>
    </lineage>
</organism>
<keyword evidence="3 6" id="KW-0697">Rotamase</keyword>
<dbReference type="InterPro" id="IPR001179">
    <property type="entry name" value="PPIase_FKBP_dom"/>
</dbReference>
<dbReference type="PANTHER" id="PTHR43811:SF19">
    <property type="entry name" value="39 KDA FK506-BINDING NUCLEAR PROTEIN"/>
    <property type="match status" value="1"/>
</dbReference>
<evidence type="ECO:0000256" key="8">
    <source>
        <dbReference type="SAM" id="SignalP"/>
    </source>
</evidence>
<evidence type="ECO:0000256" key="4">
    <source>
        <dbReference type="ARBA" id="ARBA00023235"/>
    </source>
</evidence>
<sequence>MNHTVSRLALIAALGAIAAAPAIAAPAQAKTQSAGLIVKDIKKGAGKVAVAGKDVVVHYTGWLYNAAKPDHKGDKFDSSVDRGEPFVFPLGAGRVIKGWDQGVAGMKVGGKRTLTIPASLAYGERGAGGVIPPNATLVFDVELIDVK</sequence>
<comment type="caution">
    <text evidence="10">The sequence shown here is derived from an EMBL/GenBank/DDBJ whole genome shotgun (WGS) entry which is preliminary data.</text>
</comment>
<feature type="domain" description="PPIase FKBP-type" evidence="9">
    <location>
        <begin position="52"/>
        <end position="147"/>
    </location>
</feature>
<dbReference type="InterPro" id="IPR046357">
    <property type="entry name" value="PPIase_dom_sf"/>
</dbReference>
<evidence type="ECO:0000256" key="2">
    <source>
        <dbReference type="ARBA" id="ARBA00006577"/>
    </source>
</evidence>
<name>A0A918NY82_9NEIS</name>
<protein>
    <recommendedName>
        <fullName evidence="7">Peptidyl-prolyl cis-trans isomerase</fullName>
        <ecNumber evidence="7">5.2.1.8</ecNumber>
    </recommendedName>
</protein>
<dbReference type="Pfam" id="PF00254">
    <property type="entry name" value="FKBP_C"/>
    <property type="match status" value="1"/>
</dbReference>
<evidence type="ECO:0000256" key="5">
    <source>
        <dbReference type="ARBA" id="ARBA00056164"/>
    </source>
</evidence>
<dbReference type="PANTHER" id="PTHR43811">
    <property type="entry name" value="FKBP-TYPE PEPTIDYL-PROLYL CIS-TRANS ISOMERASE FKPA"/>
    <property type="match status" value="1"/>
</dbReference>
<reference evidence="10" key="1">
    <citation type="journal article" date="2014" name="Int. J. Syst. Evol. Microbiol.">
        <title>Complete genome sequence of Corynebacterium casei LMG S-19264T (=DSM 44701T), isolated from a smear-ripened cheese.</title>
        <authorList>
            <consortium name="US DOE Joint Genome Institute (JGI-PGF)"/>
            <person name="Walter F."/>
            <person name="Albersmeier A."/>
            <person name="Kalinowski J."/>
            <person name="Ruckert C."/>
        </authorList>
    </citation>
    <scope>NUCLEOTIDE SEQUENCE</scope>
    <source>
        <strain evidence="10">KCTC 32182</strain>
    </source>
</reference>
<keyword evidence="11" id="KW-1185">Reference proteome</keyword>
<comment type="similarity">
    <text evidence="2 7">Belongs to the FKBP-type PPIase family.</text>
</comment>
<evidence type="ECO:0000313" key="11">
    <source>
        <dbReference type="Proteomes" id="UP000645257"/>
    </source>
</evidence>
<evidence type="ECO:0000313" key="10">
    <source>
        <dbReference type="EMBL" id="GGY04867.1"/>
    </source>
</evidence>
<dbReference type="SUPFAM" id="SSF54534">
    <property type="entry name" value="FKBP-like"/>
    <property type="match status" value="1"/>
</dbReference>
<comment type="function">
    <text evidence="5">PPIases accelerate the folding of proteins.</text>
</comment>
<gene>
    <name evidence="10" type="ORF">GCM10011289_04260</name>
</gene>
<dbReference type="InterPro" id="IPR006311">
    <property type="entry name" value="TAT_signal"/>
</dbReference>
<dbReference type="EMBL" id="BMYX01000001">
    <property type="protein sequence ID" value="GGY04867.1"/>
    <property type="molecule type" value="Genomic_DNA"/>
</dbReference>
<dbReference type="RefSeq" id="WP_189530626.1">
    <property type="nucleotide sequence ID" value="NZ_BMYX01000001.1"/>
</dbReference>
<dbReference type="GO" id="GO:0003755">
    <property type="term" value="F:peptidyl-prolyl cis-trans isomerase activity"/>
    <property type="evidence" value="ECO:0007669"/>
    <property type="project" value="UniProtKB-UniRule"/>
</dbReference>
<evidence type="ECO:0000256" key="1">
    <source>
        <dbReference type="ARBA" id="ARBA00000971"/>
    </source>
</evidence>
<reference evidence="10" key="2">
    <citation type="submission" date="2020-09" db="EMBL/GenBank/DDBJ databases">
        <authorList>
            <person name="Sun Q."/>
            <person name="Kim S."/>
        </authorList>
    </citation>
    <scope>NUCLEOTIDE SEQUENCE</scope>
    <source>
        <strain evidence="10">KCTC 32182</strain>
    </source>
</reference>
<dbReference type="Proteomes" id="UP000645257">
    <property type="component" value="Unassembled WGS sequence"/>
</dbReference>
<evidence type="ECO:0000259" key="9">
    <source>
        <dbReference type="PROSITE" id="PS50059"/>
    </source>
</evidence>